<comment type="catalytic activity">
    <reaction evidence="8">
        <text>a 3'-end 3'-phospho-ribonucleotide-RNA + a 5'-end dephospho-ribonucleoside-RNA + GTP = a ribonucleotidyl-ribonucleotide-RNA + GMP + diphosphate</text>
        <dbReference type="Rhea" id="RHEA:68076"/>
        <dbReference type="Rhea" id="RHEA-COMP:10463"/>
        <dbReference type="Rhea" id="RHEA-COMP:13936"/>
        <dbReference type="Rhea" id="RHEA-COMP:17355"/>
        <dbReference type="ChEBI" id="CHEBI:33019"/>
        <dbReference type="ChEBI" id="CHEBI:37565"/>
        <dbReference type="ChEBI" id="CHEBI:58115"/>
        <dbReference type="ChEBI" id="CHEBI:83062"/>
        <dbReference type="ChEBI" id="CHEBI:138284"/>
        <dbReference type="ChEBI" id="CHEBI:173118"/>
        <dbReference type="EC" id="6.5.1.8"/>
    </reaction>
</comment>
<dbReference type="GO" id="GO:0005525">
    <property type="term" value="F:GTP binding"/>
    <property type="evidence" value="ECO:0007669"/>
    <property type="project" value="UniProtKB-KW"/>
</dbReference>
<reference evidence="13" key="1">
    <citation type="submission" date="2016-11" db="EMBL/GenBank/DDBJ databases">
        <authorList>
            <person name="Varghese N."/>
            <person name="Submissions S."/>
        </authorList>
    </citation>
    <scope>NUCLEOTIDE SEQUENCE [LARGE SCALE GENOMIC DNA]</scope>
    <source>
        <strain evidence="13">DSM 26349</strain>
    </source>
</reference>
<dbReference type="EMBL" id="FQYV01000022">
    <property type="protein sequence ID" value="SHJ66752.1"/>
    <property type="molecule type" value="Genomic_DNA"/>
</dbReference>
<accession>A0A1M6L6F7</accession>
<dbReference type="InterPro" id="IPR052915">
    <property type="entry name" value="RtcB-like"/>
</dbReference>
<protein>
    <recommendedName>
        <fullName evidence="1">3'-phosphate/5'-hydroxy nucleic acid ligase</fullName>
        <ecNumber evidence="1">6.5.1.8</ecNumber>
    </recommendedName>
</protein>
<dbReference type="InterPro" id="IPR001233">
    <property type="entry name" value="RtcB"/>
</dbReference>
<dbReference type="RefSeq" id="WP_073220157.1">
    <property type="nucleotide sequence ID" value="NZ_FNNS01000021.1"/>
</dbReference>
<dbReference type="AlphaFoldDB" id="A0A1M6L6F7"/>
<sequence>MIQKIETERIPIKLWLDELEEGALQQAKDLANLEIAFRHIAIMPDSHQGYGMPIGGILATKDAIIPNAVGVDIGCGMCSLRTNLTEVDLDDLKKIMSRIRETVPVGFNHHKEKQDDTWMPELKEDLPIVSKEYERGRYQVGTLGGGNHFIEIQKGSDGYIWIMVHSGSRNIGYTVANHYHKEAVKETKKRGDDVPKDLSYFLRGTVEYDNYFKEMNYCIEFALQNRKLMMERVKDAFAEFVPSVEFSNFINKPHNFAAWETHFGEKLMVHRKGATRAEKGEWGMIPGSQGTSSYLVKGKGNPLSFNSCSHGAGRVMSRAEARRSLDLKKEVAQLKDMGVLHALRHKKDLDEAPSSYKDIKEVMALQEDLVKVKVELTPLAVVKG</sequence>
<feature type="binding site" evidence="11">
    <location>
        <position position="254"/>
    </location>
    <ligand>
        <name>Mn(2+)</name>
        <dbReference type="ChEBI" id="CHEBI:29035"/>
        <label>2</label>
    </ligand>
</feature>
<evidence type="ECO:0000256" key="5">
    <source>
        <dbReference type="ARBA" id="ARBA00022800"/>
    </source>
</evidence>
<evidence type="ECO:0000256" key="4">
    <source>
        <dbReference type="ARBA" id="ARBA00022741"/>
    </source>
</evidence>
<dbReference type="InterPro" id="IPR036025">
    <property type="entry name" value="RtcB-like_sf"/>
</dbReference>
<dbReference type="Pfam" id="PF01139">
    <property type="entry name" value="RtcB"/>
    <property type="match status" value="2"/>
</dbReference>
<organism evidence="12 13">
    <name type="scientific">Aequorivita viscosa</name>
    <dbReference type="NCBI Taxonomy" id="797419"/>
    <lineage>
        <taxon>Bacteria</taxon>
        <taxon>Pseudomonadati</taxon>
        <taxon>Bacteroidota</taxon>
        <taxon>Flavobacteriia</taxon>
        <taxon>Flavobacteriales</taxon>
        <taxon>Flavobacteriaceae</taxon>
        <taxon>Aequorivita</taxon>
    </lineage>
</organism>
<proteinExistence type="predicted"/>
<dbReference type="GO" id="GO:0006396">
    <property type="term" value="P:RNA processing"/>
    <property type="evidence" value="ECO:0007669"/>
    <property type="project" value="InterPro"/>
</dbReference>
<dbReference type="GO" id="GO:0170057">
    <property type="term" value="F:RNA ligase (GTP) activity"/>
    <property type="evidence" value="ECO:0007669"/>
    <property type="project" value="UniProtKB-EC"/>
</dbReference>
<keyword evidence="5" id="KW-0692">RNA repair</keyword>
<evidence type="ECO:0000256" key="1">
    <source>
        <dbReference type="ARBA" id="ARBA00012726"/>
    </source>
</evidence>
<evidence type="ECO:0000256" key="2">
    <source>
        <dbReference type="ARBA" id="ARBA00022598"/>
    </source>
</evidence>
<feature type="binding site" evidence="10">
    <location>
        <begin position="310"/>
        <end position="313"/>
    </location>
    <ligand>
        <name>GMP</name>
        <dbReference type="ChEBI" id="CHEBI:58115"/>
    </ligand>
</feature>
<feature type="binding site" evidence="11">
    <location>
        <position position="148"/>
    </location>
    <ligand>
        <name>Mn(2+)</name>
        <dbReference type="ChEBI" id="CHEBI:29035"/>
        <label>1</label>
    </ligand>
</feature>
<feature type="binding site" evidence="11">
    <location>
        <position position="165"/>
    </location>
    <ligand>
        <name>Mn(2+)</name>
        <dbReference type="ChEBI" id="CHEBI:29035"/>
        <label>2</label>
    </ligand>
</feature>
<dbReference type="GO" id="GO:0030145">
    <property type="term" value="F:manganese ion binding"/>
    <property type="evidence" value="ECO:0007669"/>
    <property type="project" value="TreeGrafter"/>
</dbReference>
<dbReference type="GO" id="GO:0003909">
    <property type="term" value="F:DNA ligase activity"/>
    <property type="evidence" value="ECO:0007669"/>
    <property type="project" value="TreeGrafter"/>
</dbReference>
<dbReference type="STRING" id="797419.SAMN05216556_12126"/>
<gene>
    <name evidence="12" type="ORF">SAMN04487908_12241</name>
</gene>
<dbReference type="PANTHER" id="PTHR43749:SF2">
    <property type="entry name" value="RNA-SPLICING LIGASE RTCB"/>
    <property type="match status" value="1"/>
</dbReference>
<dbReference type="PANTHER" id="PTHR43749">
    <property type="entry name" value="RNA-SPLICING LIGASE RTCB"/>
    <property type="match status" value="1"/>
</dbReference>
<dbReference type="OrthoDB" id="9802323at2"/>
<dbReference type="GO" id="GO:0006281">
    <property type="term" value="P:DNA repair"/>
    <property type="evidence" value="ECO:0007669"/>
    <property type="project" value="TreeGrafter"/>
</dbReference>
<keyword evidence="2 12" id="KW-0436">Ligase</keyword>
<feature type="active site" description="GMP-histidine intermediate" evidence="9">
    <location>
        <position position="310"/>
    </location>
</feature>
<feature type="binding site" evidence="11">
    <location>
        <position position="72"/>
    </location>
    <ligand>
        <name>Mn(2+)</name>
        <dbReference type="ChEBI" id="CHEBI:29035"/>
        <label>1</label>
    </ligand>
</feature>
<dbReference type="Gene3D" id="3.90.1860.10">
    <property type="entry name" value="tRNA-splicing ligase RtcB"/>
    <property type="match status" value="1"/>
</dbReference>
<evidence type="ECO:0000256" key="6">
    <source>
        <dbReference type="ARBA" id="ARBA00023134"/>
    </source>
</evidence>
<comment type="cofactor">
    <cofactor evidence="11">
        <name>Mn(2+)</name>
        <dbReference type="ChEBI" id="CHEBI:29035"/>
    </cofactor>
    <text evidence="11">Binds 2 manganese ions per subunit.</text>
</comment>
<evidence type="ECO:0000313" key="13">
    <source>
        <dbReference type="Proteomes" id="UP000184172"/>
    </source>
</evidence>
<evidence type="ECO:0000313" key="12">
    <source>
        <dbReference type="EMBL" id="SHJ66752.1"/>
    </source>
</evidence>
<dbReference type="SUPFAM" id="SSF103365">
    <property type="entry name" value="Hypothetical protein PH1602"/>
    <property type="match status" value="1"/>
</dbReference>
<feature type="binding site" evidence="10">
    <location>
        <begin position="254"/>
        <end position="255"/>
    </location>
    <ligand>
        <name>GMP</name>
        <dbReference type="ChEBI" id="CHEBI:58115"/>
    </ligand>
</feature>
<keyword evidence="6 10" id="KW-0342">GTP-binding</keyword>
<dbReference type="Proteomes" id="UP000184172">
    <property type="component" value="Unassembled WGS sequence"/>
</dbReference>
<evidence type="ECO:0000256" key="7">
    <source>
        <dbReference type="ARBA" id="ARBA00023211"/>
    </source>
</evidence>
<evidence type="ECO:0000256" key="3">
    <source>
        <dbReference type="ARBA" id="ARBA00022723"/>
    </source>
</evidence>
<evidence type="ECO:0000256" key="11">
    <source>
        <dbReference type="PIRSR" id="PIRSR601233-3"/>
    </source>
</evidence>
<dbReference type="EC" id="6.5.1.8" evidence="1"/>
<feature type="binding site" evidence="10">
    <location>
        <position position="293"/>
    </location>
    <ligand>
        <name>GMP</name>
        <dbReference type="ChEBI" id="CHEBI:58115"/>
    </ligand>
</feature>
<keyword evidence="3 11" id="KW-0479">Metal-binding</keyword>
<dbReference type="GO" id="GO:0042245">
    <property type="term" value="P:RNA repair"/>
    <property type="evidence" value="ECO:0007669"/>
    <property type="project" value="UniProtKB-KW"/>
</dbReference>
<keyword evidence="13" id="KW-1185">Reference proteome</keyword>
<feature type="binding site" evidence="10">
    <location>
        <begin position="147"/>
        <end position="151"/>
    </location>
    <ligand>
        <name>GMP</name>
        <dbReference type="ChEBI" id="CHEBI:58115"/>
    </ligand>
</feature>
<evidence type="ECO:0000256" key="9">
    <source>
        <dbReference type="PIRSR" id="PIRSR601233-1"/>
    </source>
</evidence>
<evidence type="ECO:0000256" key="10">
    <source>
        <dbReference type="PIRSR" id="PIRSR601233-2"/>
    </source>
</evidence>
<keyword evidence="4 10" id="KW-0547">Nucleotide-binding</keyword>
<name>A0A1M6L6F7_9FLAO</name>
<keyword evidence="7 11" id="KW-0464">Manganese</keyword>
<evidence type="ECO:0000256" key="8">
    <source>
        <dbReference type="ARBA" id="ARBA00047746"/>
    </source>
</evidence>
<feature type="binding site" evidence="10">
    <location>
        <position position="383"/>
    </location>
    <ligand>
        <name>GMP</name>
        <dbReference type="ChEBI" id="CHEBI:58115"/>
    </ligand>
</feature>